<dbReference type="Proteomes" id="UP000681315">
    <property type="component" value="Unassembled WGS sequence"/>
</dbReference>
<dbReference type="InterPro" id="IPR013785">
    <property type="entry name" value="Aldolase_TIM"/>
</dbReference>
<accession>A0ABS3SRG8</accession>
<feature type="domain" description="N-(5'phosphoribosyl) anthranilate isomerase (PRAI)" evidence="10">
    <location>
        <begin position="4"/>
        <end position="216"/>
    </location>
</feature>
<organism evidence="11 12">
    <name type="scientific">Gelidibacter pelagius</name>
    <dbReference type="NCBI Taxonomy" id="2819985"/>
    <lineage>
        <taxon>Bacteria</taxon>
        <taxon>Pseudomonadati</taxon>
        <taxon>Bacteroidota</taxon>
        <taxon>Flavobacteriia</taxon>
        <taxon>Flavobacteriales</taxon>
        <taxon>Flavobacteriaceae</taxon>
        <taxon>Gelidibacter</taxon>
    </lineage>
</organism>
<dbReference type="EMBL" id="JAGEVG010000004">
    <property type="protein sequence ID" value="MBO3097537.1"/>
    <property type="molecule type" value="Genomic_DNA"/>
</dbReference>
<name>A0ABS3SRG8_9FLAO</name>
<evidence type="ECO:0000256" key="5">
    <source>
        <dbReference type="ARBA" id="ARBA00022605"/>
    </source>
</evidence>
<protein>
    <recommendedName>
        <fullName evidence="4 9">N-(5'-phosphoribosyl)anthranilate isomerase</fullName>
        <shortName evidence="9">PRAI</shortName>
        <ecNumber evidence="3 9">5.3.1.24</ecNumber>
    </recommendedName>
</protein>
<dbReference type="EC" id="5.3.1.24" evidence="3 9"/>
<dbReference type="PANTHER" id="PTHR42894">
    <property type="entry name" value="N-(5'-PHOSPHORIBOSYL)ANTHRANILATE ISOMERASE"/>
    <property type="match status" value="1"/>
</dbReference>
<dbReference type="PANTHER" id="PTHR42894:SF1">
    <property type="entry name" value="N-(5'-PHOSPHORIBOSYL)ANTHRANILATE ISOMERASE"/>
    <property type="match status" value="1"/>
</dbReference>
<evidence type="ECO:0000256" key="9">
    <source>
        <dbReference type="HAMAP-Rule" id="MF_00135"/>
    </source>
</evidence>
<evidence type="ECO:0000256" key="2">
    <source>
        <dbReference type="ARBA" id="ARBA00004664"/>
    </source>
</evidence>
<dbReference type="InterPro" id="IPR011060">
    <property type="entry name" value="RibuloseP-bd_barrel"/>
</dbReference>
<dbReference type="GO" id="GO:0016853">
    <property type="term" value="F:isomerase activity"/>
    <property type="evidence" value="ECO:0007669"/>
    <property type="project" value="UniProtKB-KW"/>
</dbReference>
<evidence type="ECO:0000256" key="6">
    <source>
        <dbReference type="ARBA" id="ARBA00022822"/>
    </source>
</evidence>
<dbReference type="CDD" id="cd00405">
    <property type="entry name" value="PRAI"/>
    <property type="match status" value="1"/>
</dbReference>
<reference evidence="11 12" key="1">
    <citation type="submission" date="2021-03" db="EMBL/GenBank/DDBJ databases">
        <title>Gelidibacter sp. nov., isolated from costal sediment.</title>
        <authorList>
            <person name="Lun K.-Y."/>
        </authorList>
    </citation>
    <scope>NUCLEOTIDE SEQUENCE [LARGE SCALE GENOMIC DNA]</scope>
    <source>
        <strain evidence="11 12">DF109</strain>
    </source>
</reference>
<dbReference type="Pfam" id="PF00697">
    <property type="entry name" value="PRAI"/>
    <property type="match status" value="1"/>
</dbReference>
<evidence type="ECO:0000256" key="4">
    <source>
        <dbReference type="ARBA" id="ARBA00022272"/>
    </source>
</evidence>
<proteinExistence type="inferred from homology"/>
<gene>
    <name evidence="9" type="primary">trpF</name>
    <name evidence="11" type="ORF">J4051_04620</name>
</gene>
<evidence type="ECO:0000256" key="1">
    <source>
        <dbReference type="ARBA" id="ARBA00001164"/>
    </source>
</evidence>
<evidence type="ECO:0000256" key="7">
    <source>
        <dbReference type="ARBA" id="ARBA00023141"/>
    </source>
</evidence>
<keyword evidence="6 9" id="KW-0822">Tryptophan biosynthesis</keyword>
<dbReference type="SUPFAM" id="SSF51366">
    <property type="entry name" value="Ribulose-phoshate binding barrel"/>
    <property type="match status" value="1"/>
</dbReference>
<evidence type="ECO:0000259" key="10">
    <source>
        <dbReference type="Pfam" id="PF00697"/>
    </source>
</evidence>
<dbReference type="InterPro" id="IPR044643">
    <property type="entry name" value="TrpF_fam"/>
</dbReference>
<sequence>MRIKVCGMKYPENIDDIAMLQPDYLGFIFYEKSSRFFNGTIPKLPSGIKKVGVFVDATIEEVIEKVEKYDLDLVQLHGEESPEFCKELGGLLTNTDRDKNSEIPACAGIVKVFSIKDHFNFEELIPYESVCDYFLFDTKGKLPGGNGYTFNWEVLKDYPSTKPYFLSGGIGLEDVSKLAEFLRKQESEYCHAIDINSRFEIEPGLKDSGKLEVFEKKLIDLTRPDRF</sequence>
<comment type="catalytic activity">
    <reaction evidence="1 9">
        <text>N-(5-phospho-beta-D-ribosyl)anthranilate = 1-(2-carboxyphenylamino)-1-deoxy-D-ribulose 5-phosphate</text>
        <dbReference type="Rhea" id="RHEA:21540"/>
        <dbReference type="ChEBI" id="CHEBI:18277"/>
        <dbReference type="ChEBI" id="CHEBI:58613"/>
        <dbReference type="EC" id="5.3.1.24"/>
    </reaction>
</comment>
<dbReference type="Gene3D" id="3.20.20.70">
    <property type="entry name" value="Aldolase class I"/>
    <property type="match status" value="1"/>
</dbReference>
<keyword evidence="5 9" id="KW-0028">Amino-acid biosynthesis</keyword>
<comment type="caution">
    <text evidence="11">The sequence shown here is derived from an EMBL/GenBank/DDBJ whole genome shotgun (WGS) entry which is preliminary data.</text>
</comment>
<evidence type="ECO:0000256" key="8">
    <source>
        <dbReference type="ARBA" id="ARBA00023235"/>
    </source>
</evidence>
<evidence type="ECO:0000313" key="11">
    <source>
        <dbReference type="EMBL" id="MBO3097537.1"/>
    </source>
</evidence>
<evidence type="ECO:0000256" key="3">
    <source>
        <dbReference type="ARBA" id="ARBA00012572"/>
    </source>
</evidence>
<dbReference type="InterPro" id="IPR001240">
    <property type="entry name" value="PRAI_dom"/>
</dbReference>
<keyword evidence="8 9" id="KW-0413">Isomerase</keyword>
<comment type="similarity">
    <text evidence="9">Belongs to the TrpF family.</text>
</comment>
<dbReference type="HAMAP" id="MF_00135">
    <property type="entry name" value="PRAI"/>
    <property type="match status" value="1"/>
</dbReference>
<evidence type="ECO:0000313" key="12">
    <source>
        <dbReference type="Proteomes" id="UP000681315"/>
    </source>
</evidence>
<keyword evidence="7 9" id="KW-0057">Aromatic amino acid biosynthesis</keyword>
<comment type="pathway">
    <text evidence="2 9">Amino-acid biosynthesis; L-tryptophan biosynthesis; L-tryptophan from chorismate: step 3/5.</text>
</comment>
<keyword evidence="12" id="KW-1185">Reference proteome</keyword>